<evidence type="ECO:0000313" key="3">
    <source>
        <dbReference type="Proteomes" id="UP000051952"/>
    </source>
</evidence>
<protein>
    <submittedName>
        <fullName evidence="2">Fatty acid transporter, putative</fullName>
    </submittedName>
</protein>
<name>A0A0S4JTN0_BODSA</name>
<sequence>MSRRNEAQQAESLGKQQQQPGGQETATTIALTERLSFMEWCMTWIRCWQTLWVFTSMGKAIAWLQLCDIIQRRVKLPLMLMVYWLMSFVTRCEEGRWCNATTTETSPGRHRKSTPAKKTQQSPSPLPPTYSLKEYFPSSSAMSASSGSSSGLTSAATVVGCIPLCLQIARWRSIDAEFCRLVRAQANRERVQGRGSSALFLGIPEPHQQQQQVLHSRGVSTTAAPSQQKQQLEPLVLSPANTLALMESISLVIGVDLFMSDFHNNTMQHYEEPPSTPLLSSSAGGSNSAAGRHSSKLSSSLLQTPHTQYHTVAVMMPNSVYYPSVWMGISKSSEVLTTVSTAAAPPPSAGAAQHSNSVATRCGHSCSAALLNTSISNNTMFSRSVASSGAQMIVIDAAYVHLLFADETDDELHHVDEPAAVKSAINKRKAPKPRSSVYSKQAHRHTVSVPPSVKKILLWHNDPVSLLVGGGDVLFGELPCAISVSHLQAIAEFNDDVCTAPRRKHRLYADAAEELACLWLSNMVVHSIFPAAAVQRSLSRNAS</sequence>
<organism evidence="2 3">
    <name type="scientific">Bodo saltans</name>
    <name type="common">Flagellated protozoan</name>
    <dbReference type="NCBI Taxonomy" id="75058"/>
    <lineage>
        <taxon>Eukaryota</taxon>
        <taxon>Discoba</taxon>
        <taxon>Euglenozoa</taxon>
        <taxon>Kinetoplastea</taxon>
        <taxon>Metakinetoplastina</taxon>
        <taxon>Eubodonida</taxon>
        <taxon>Bodonidae</taxon>
        <taxon>Bodo</taxon>
    </lineage>
</organism>
<feature type="compositionally biased region" description="Low complexity" evidence="1">
    <location>
        <begin position="277"/>
        <end position="292"/>
    </location>
</feature>
<feature type="region of interest" description="Disordered" evidence="1">
    <location>
        <begin position="268"/>
        <end position="300"/>
    </location>
</feature>
<dbReference type="AlphaFoldDB" id="A0A0S4JTN0"/>
<evidence type="ECO:0000313" key="2">
    <source>
        <dbReference type="EMBL" id="CUG93639.1"/>
    </source>
</evidence>
<gene>
    <name evidence="2" type="ORF">BSAL_43930</name>
</gene>
<feature type="region of interest" description="Disordered" evidence="1">
    <location>
        <begin position="100"/>
        <end position="130"/>
    </location>
</feature>
<feature type="region of interest" description="Disordered" evidence="1">
    <location>
        <begin position="210"/>
        <end position="231"/>
    </location>
</feature>
<keyword evidence="3" id="KW-1185">Reference proteome</keyword>
<accession>A0A0S4JTN0</accession>
<dbReference type="EMBL" id="CYKH01002175">
    <property type="protein sequence ID" value="CUG93639.1"/>
    <property type="molecule type" value="Genomic_DNA"/>
</dbReference>
<feature type="non-terminal residue" evidence="2">
    <location>
        <position position="543"/>
    </location>
</feature>
<reference evidence="3" key="1">
    <citation type="submission" date="2015-09" db="EMBL/GenBank/DDBJ databases">
        <authorList>
            <consortium name="Pathogen Informatics"/>
        </authorList>
    </citation>
    <scope>NUCLEOTIDE SEQUENCE [LARGE SCALE GENOMIC DNA]</scope>
    <source>
        <strain evidence="3">Lake Konstanz</strain>
    </source>
</reference>
<feature type="region of interest" description="Disordered" evidence="1">
    <location>
        <begin position="1"/>
        <end position="25"/>
    </location>
</feature>
<proteinExistence type="predicted"/>
<feature type="compositionally biased region" description="Polar residues" evidence="1">
    <location>
        <begin position="7"/>
        <end position="25"/>
    </location>
</feature>
<feature type="region of interest" description="Disordered" evidence="1">
    <location>
        <begin position="423"/>
        <end position="446"/>
    </location>
</feature>
<dbReference type="Proteomes" id="UP000051952">
    <property type="component" value="Unassembled WGS sequence"/>
</dbReference>
<dbReference type="VEuPathDB" id="TriTrypDB:BSAL_43930"/>
<evidence type="ECO:0000256" key="1">
    <source>
        <dbReference type="SAM" id="MobiDB-lite"/>
    </source>
</evidence>